<dbReference type="AlphaFoldDB" id="A0A0G0N906"/>
<evidence type="ECO:0000313" key="3">
    <source>
        <dbReference type="Proteomes" id="UP000034246"/>
    </source>
</evidence>
<dbReference type="PROSITE" id="PS51352">
    <property type="entry name" value="THIOREDOXIN_2"/>
    <property type="match status" value="1"/>
</dbReference>
<dbReference type="Gene3D" id="3.40.30.10">
    <property type="entry name" value="Glutaredoxin"/>
    <property type="match status" value="1"/>
</dbReference>
<evidence type="ECO:0000259" key="1">
    <source>
        <dbReference type="PROSITE" id="PS51352"/>
    </source>
</evidence>
<organism evidence="2 3">
    <name type="scientific">Candidatus Woesebacteria bacterium GW2011_GWA1_39_21</name>
    <dbReference type="NCBI Taxonomy" id="1618550"/>
    <lineage>
        <taxon>Bacteria</taxon>
        <taxon>Candidatus Woeseibacteriota</taxon>
    </lineage>
</organism>
<dbReference type="InterPro" id="IPR013766">
    <property type="entry name" value="Thioredoxin_domain"/>
</dbReference>
<proteinExistence type="predicted"/>
<dbReference type="STRING" id="1618550.UT39_C0001G0003"/>
<sequence length="168" mass="18969">MKSPKVILAIVAVIAVVGFGAYTLSQNFSTSGSMMQKTTQESMEKKEGEAIMKKTDDKMMADSRYVEYSKTALEKAAANRRVLFFYASWCPTCRPADANFKENISKIPEDVTVIRVNYNDPETDQEEKDLAKEYGITYQHTFVQIDDKGKEVTKWNGGQINDLLSNIK</sequence>
<comment type="caution">
    <text evidence="2">The sequence shown here is derived from an EMBL/GenBank/DDBJ whole genome shotgun (WGS) entry which is preliminary data.</text>
</comment>
<gene>
    <name evidence="2" type="ORF">UT39_C0001G0003</name>
</gene>
<dbReference type="CDD" id="cd02947">
    <property type="entry name" value="TRX_family"/>
    <property type="match status" value="1"/>
</dbReference>
<dbReference type="SUPFAM" id="SSF52833">
    <property type="entry name" value="Thioredoxin-like"/>
    <property type="match status" value="1"/>
</dbReference>
<dbReference type="Pfam" id="PF00085">
    <property type="entry name" value="Thioredoxin"/>
    <property type="match status" value="1"/>
</dbReference>
<dbReference type="EMBL" id="LBWP01000001">
    <property type="protein sequence ID" value="KKR11948.1"/>
    <property type="molecule type" value="Genomic_DNA"/>
</dbReference>
<evidence type="ECO:0000313" key="2">
    <source>
        <dbReference type="EMBL" id="KKR11948.1"/>
    </source>
</evidence>
<accession>A0A0G0N906</accession>
<name>A0A0G0N906_9BACT</name>
<dbReference type="Proteomes" id="UP000034246">
    <property type="component" value="Unassembled WGS sequence"/>
</dbReference>
<protein>
    <recommendedName>
        <fullName evidence="1">Thioredoxin domain-containing protein</fullName>
    </recommendedName>
</protein>
<reference evidence="2 3" key="1">
    <citation type="journal article" date="2015" name="Nature">
        <title>rRNA introns, odd ribosomes, and small enigmatic genomes across a large radiation of phyla.</title>
        <authorList>
            <person name="Brown C.T."/>
            <person name="Hug L.A."/>
            <person name="Thomas B.C."/>
            <person name="Sharon I."/>
            <person name="Castelle C.J."/>
            <person name="Singh A."/>
            <person name="Wilkins M.J."/>
            <person name="Williams K.H."/>
            <person name="Banfield J.F."/>
        </authorList>
    </citation>
    <scope>NUCLEOTIDE SEQUENCE [LARGE SCALE GENOMIC DNA]</scope>
</reference>
<feature type="domain" description="Thioredoxin" evidence="1">
    <location>
        <begin position="32"/>
        <end position="168"/>
    </location>
</feature>
<dbReference type="InterPro" id="IPR036249">
    <property type="entry name" value="Thioredoxin-like_sf"/>
</dbReference>